<dbReference type="InterPro" id="IPR031730">
    <property type="entry name" value="Carbam_trans_C"/>
</dbReference>
<dbReference type="AlphaFoldDB" id="A0A9Q9I8X5"/>
<reference evidence="2" key="1">
    <citation type="submission" date="2021-04" db="EMBL/GenBank/DDBJ databases">
        <title>Dactylosporangium aurantiacum NRRL B-8018 full assembly.</title>
        <authorList>
            <person name="Hartkoorn R.C."/>
            <person name="Beaudoing E."/>
            <person name="Hot D."/>
        </authorList>
    </citation>
    <scope>NUCLEOTIDE SEQUENCE</scope>
    <source>
        <strain evidence="2">NRRL B-8018</strain>
    </source>
</reference>
<name>A0A9Q9I8X5_9ACTN</name>
<dbReference type="Proteomes" id="UP001058003">
    <property type="component" value="Chromosome"/>
</dbReference>
<dbReference type="KEGG" id="daur:Daura_35455"/>
<dbReference type="PANTHER" id="PTHR34847:SF1">
    <property type="entry name" value="NODULATION PROTEIN U"/>
    <property type="match status" value="1"/>
</dbReference>
<keyword evidence="3" id="KW-1185">Reference proteome</keyword>
<evidence type="ECO:0000259" key="1">
    <source>
        <dbReference type="Pfam" id="PF16861"/>
    </source>
</evidence>
<protein>
    <recommendedName>
        <fullName evidence="1">Carbamoyltransferase C-terminal domain-containing protein</fullName>
    </recommendedName>
</protein>
<proteinExistence type="predicted"/>
<dbReference type="InterPro" id="IPR038152">
    <property type="entry name" value="Carbam_trans_C_sf"/>
</dbReference>
<accession>A0A9Q9I8X5</accession>
<dbReference type="Pfam" id="PF16861">
    <property type="entry name" value="Carbam_trans_C"/>
    <property type="match status" value="1"/>
</dbReference>
<dbReference type="InterPro" id="IPR051338">
    <property type="entry name" value="NodU/CmcH_Carbamoyltrnsfr"/>
</dbReference>
<sequence length="45" mass="4978">MPMVVNTSFNDNEEPIVCTPQDAVRCYLTTDMDALALGPFWTAKA</sequence>
<evidence type="ECO:0000313" key="2">
    <source>
        <dbReference type="EMBL" id="UWZ51974.1"/>
    </source>
</evidence>
<gene>
    <name evidence="2" type="ORF">Daura_35455</name>
</gene>
<dbReference type="PANTHER" id="PTHR34847">
    <property type="entry name" value="NODULATION PROTEIN U"/>
    <property type="match status" value="1"/>
</dbReference>
<dbReference type="Gene3D" id="3.90.870.20">
    <property type="entry name" value="Carbamoyltransferase, C-terminal domain"/>
    <property type="match status" value="1"/>
</dbReference>
<organism evidence="2 3">
    <name type="scientific">Dactylosporangium aurantiacum</name>
    <dbReference type="NCBI Taxonomy" id="35754"/>
    <lineage>
        <taxon>Bacteria</taxon>
        <taxon>Bacillati</taxon>
        <taxon>Actinomycetota</taxon>
        <taxon>Actinomycetes</taxon>
        <taxon>Micromonosporales</taxon>
        <taxon>Micromonosporaceae</taxon>
        <taxon>Dactylosporangium</taxon>
    </lineage>
</organism>
<dbReference type="EMBL" id="CP073767">
    <property type="protein sequence ID" value="UWZ51974.1"/>
    <property type="molecule type" value="Genomic_DNA"/>
</dbReference>
<evidence type="ECO:0000313" key="3">
    <source>
        <dbReference type="Proteomes" id="UP001058003"/>
    </source>
</evidence>
<feature type="domain" description="Carbamoyltransferase C-terminal" evidence="1">
    <location>
        <begin position="1"/>
        <end position="44"/>
    </location>
</feature>